<sequence length="293" mass="29709">MTRRPTTRVAVAACALVLLVGCAGGEDGGTASDLDPGMLHVHGLGVDPVDGTVLAATHTGLFRVDGDSPDVSVERVADRWHDLMGFAVDGERLLASGHPDAREDLPVHLGLVASDDGGATWQPVSLTGDADLHALAARDDQVVGWDATTSVLRRSDDGGRTWQELGGVPEVSSVALLADGTPVVVSAGRVQRLEGVDLVPFDPPAPDRAQHVAVPAGGSPVLVTGAGEVARLDPDGWAVTGDLGAPATAVAAVSDTDLLAATEEHVLSSTDGGRTWTAVVALADTRTGTAAGS</sequence>
<evidence type="ECO:0000313" key="3">
    <source>
        <dbReference type="Proteomes" id="UP001596122"/>
    </source>
</evidence>
<dbReference type="InterPro" id="IPR015943">
    <property type="entry name" value="WD40/YVTN_repeat-like_dom_sf"/>
</dbReference>
<proteinExistence type="predicted"/>
<reference evidence="3" key="1">
    <citation type="journal article" date="2019" name="Int. J. Syst. Evol. Microbiol.">
        <title>The Global Catalogue of Microorganisms (GCM) 10K type strain sequencing project: providing services to taxonomists for standard genome sequencing and annotation.</title>
        <authorList>
            <consortium name="The Broad Institute Genomics Platform"/>
            <consortium name="The Broad Institute Genome Sequencing Center for Infectious Disease"/>
            <person name="Wu L."/>
            <person name="Ma J."/>
        </authorList>
    </citation>
    <scope>NUCLEOTIDE SEQUENCE [LARGE SCALE GENOMIC DNA]</scope>
    <source>
        <strain evidence="3">CCUG 43114</strain>
    </source>
</reference>
<dbReference type="RefSeq" id="WP_340269491.1">
    <property type="nucleotide sequence ID" value="NZ_JBBEOG010000004.1"/>
</dbReference>
<dbReference type="CDD" id="cd15482">
    <property type="entry name" value="Sialidase_non-viral"/>
    <property type="match status" value="1"/>
</dbReference>
<dbReference type="EMBL" id="JBHSLD010000009">
    <property type="protein sequence ID" value="MFC5381573.1"/>
    <property type="molecule type" value="Genomic_DNA"/>
</dbReference>
<gene>
    <name evidence="2" type="ORF">ACFPJ6_12295</name>
</gene>
<name>A0ABW0GPU6_9MICO</name>
<accession>A0ABW0GPU6</accession>
<dbReference type="SUPFAM" id="SSF110296">
    <property type="entry name" value="Oligoxyloglucan reducing end-specific cellobiohydrolase"/>
    <property type="match status" value="1"/>
</dbReference>
<evidence type="ECO:0000313" key="2">
    <source>
        <dbReference type="EMBL" id="MFC5381573.1"/>
    </source>
</evidence>
<keyword evidence="3" id="KW-1185">Reference proteome</keyword>
<protein>
    <submittedName>
        <fullName evidence="2">WD40/YVTN/BNR-like repeat-containing protein</fullName>
    </submittedName>
</protein>
<dbReference type="Proteomes" id="UP001596122">
    <property type="component" value="Unassembled WGS sequence"/>
</dbReference>
<organism evidence="2 3">
    <name type="scientific">Aquipuribacter nitratireducens</name>
    <dbReference type="NCBI Taxonomy" id="650104"/>
    <lineage>
        <taxon>Bacteria</taxon>
        <taxon>Bacillati</taxon>
        <taxon>Actinomycetota</taxon>
        <taxon>Actinomycetes</taxon>
        <taxon>Micrococcales</taxon>
        <taxon>Intrasporangiaceae</taxon>
        <taxon>Aquipuribacter</taxon>
    </lineage>
</organism>
<feature type="chain" id="PRO_5046989581" evidence="1">
    <location>
        <begin position="26"/>
        <end position="293"/>
    </location>
</feature>
<feature type="signal peptide" evidence="1">
    <location>
        <begin position="1"/>
        <end position="25"/>
    </location>
</feature>
<dbReference type="Gene3D" id="2.130.10.10">
    <property type="entry name" value="YVTN repeat-like/Quinoprotein amine dehydrogenase"/>
    <property type="match status" value="1"/>
</dbReference>
<comment type="caution">
    <text evidence="2">The sequence shown here is derived from an EMBL/GenBank/DDBJ whole genome shotgun (WGS) entry which is preliminary data.</text>
</comment>
<keyword evidence="1" id="KW-0732">Signal</keyword>
<dbReference type="PROSITE" id="PS51257">
    <property type="entry name" value="PROKAR_LIPOPROTEIN"/>
    <property type="match status" value="1"/>
</dbReference>
<evidence type="ECO:0000256" key="1">
    <source>
        <dbReference type="SAM" id="SignalP"/>
    </source>
</evidence>